<dbReference type="SMART" id="SM00256">
    <property type="entry name" value="FBOX"/>
    <property type="match status" value="1"/>
</dbReference>
<dbReference type="Gene3D" id="1.20.1280.50">
    <property type="match status" value="1"/>
</dbReference>
<reference evidence="2" key="1">
    <citation type="submission" date="2020-07" db="EMBL/GenBank/DDBJ databases">
        <authorList>
            <person name="Nieuwenhuis M."/>
            <person name="Van De Peppel L.J.J."/>
        </authorList>
    </citation>
    <scope>NUCLEOTIDE SEQUENCE</scope>
    <source>
        <strain evidence="2">AP01</strain>
        <tissue evidence="2">Mycelium</tissue>
    </source>
</reference>
<proteinExistence type="predicted"/>
<dbReference type="OrthoDB" id="3219396at2759"/>
<organism evidence="2 3">
    <name type="scientific">Asterophora parasitica</name>
    <dbReference type="NCBI Taxonomy" id="117018"/>
    <lineage>
        <taxon>Eukaryota</taxon>
        <taxon>Fungi</taxon>
        <taxon>Dikarya</taxon>
        <taxon>Basidiomycota</taxon>
        <taxon>Agaricomycotina</taxon>
        <taxon>Agaricomycetes</taxon>
        <taxon>Agaricomycetidae</taxon>
        <taxon>Agaricales</taxon>
        <taxon>Tricholomatineae</taxon>
        <taxon>Lyophyllaceae</taxon>
        <taxon>Asterophora</taxon>
    </lineage>
</organism>
<dbReference type="PROSITE" id="PS50181">
    <property type="entry name" value="FBOX"/>
    <property type="match status" value="1"/>
</dbReference>
<dbReference type="AlphaFoldDB" id="A0A9P7KHG1"/>
<feature type="domain" description="F-box" evidence="1">
    <location>
        <begin position="6"/>
        <end position="52"/>
    </location>
</feature>
<evidence type="ECO:0000313" key="2">
    <source>
        <dbReference type="EMBL" id="KAG5647746.1"/>
    </source>
</evidence>
<dbReference type="EMBL" id="JABCKV010000007">
    <property type="protein sequence ID" value="KAG5647746.1"/>
    <property type="molecule type" value="Genomic_DNA"/>
</dbReference>
<gene>
    <name evidence="2" type="ORF">DXG03_008469</name>
</gene>
<dbReference type="InterPro" id="IPR001810">
    <property type="entry name" value="F-box_dom"/>
</dbReference>
<sequence length="236" mass="26632">MTTLHAPCILDIPQEVLLHIFSYLDLPDLAALARASHILAVLAADPILHRNRVRIVAPSRVQHSLFGSSPHGIAFRPTIGDLIHRGVMRGFGIERRLLNGILEHTQSITQYEIGLRLARRHASDAVSVQLRRRTTRDDFLDSIAHVLPDVESASHTISRILLPAIHRLKWSIQRDRLSRLVKLGICGASGPDGVRFGEWREKKGRGIVEDGERVRLALCPDIRKRVKFYEDLQRSV</sequence>
<dbReference type="Pfam" id="PF12937">
    <property type="entry name" value="F-box-like"/>
    <property type="match status" value="1"/>
</dbReference>
<comment type="caution">
    <text evidence="2">The sequence shown here is derived from an EMBL/GenBank/DDBJ whole genome shotgun (WGS) entry which is preliminary data.</text>
</comment>
<evidence type="ECO:0000259" key="1">
    <source>
        <dbReference type="PROSITE" id="PS50181"/>
    </source>
</evidence>
<protein>
    <recommendedName>
        <fullName evidence="1">F-box domain-containing protein</fullName>
    </recommendedName>
</protein>
<reference evidence="2" key="2">
    <citation type="submission" date="2021-10" db="EMBL/GenBank/DDBJ databases">
        <title>Phylogenomics reveals ancestral predisposition of the termite-cultivated fungus Termitomyces towards a domesticated lifestyle.</title>
        <authorList>
            <person name="Auxier B."/>
            <person name="Grum-Grzhimaylo A."/>
            <person name="Cardenas M.E."/>
            <person name="Lodge J.D."/>
            <person name="Laessoe T."/>
            <person name="Pedersen O."/>
            <person name="Smith M.E."/>
            <person name="Kuyper T.W."/>
            <person name="Franco-Molano E.A."/>
            <person name="Baroni T.J."/>
            <person name="Aanen D.K."/>
        </authorList>
    </citation>
    <scope>NUCLEOTIDE SEQUENCE</scope>
    <source>
        <strain evidence="2">AP01</strain>
        <tissue evidence="2">Mycelium</tissue>
    </source>
</reference>
<dbReference type="Proteomes" id="UP000775547">
    <property type="component" value="Unassembled WGS sequence"/>
</dbReference>
<dbReference type="SUPFAM" id="SSF81383">
    <property type="entry name" value="F-box domain"/>
    <property type="match status" value="1"/>
</dbReference>
<evidence type="ECO:0000313" key="3">
    <source>
        <dbReference type="Proteomes" id="UP000775547"/>
    </source>
</evidence>
<accession>A0A9P7KHG1</accession>
<name>A0A9P7KHG1_9AGAR</name>
<dbReference type="InterPro" id="IPR036047">
    <property type="entry name" value="F-box-like_dom_sf"/>
</dbReference>
<keyword evidence="3" id="KW-1185">Reference proteome</keyword>